<evidence type="ECO:0000313" key="2">
    <source>
        <dbReference type="Proteomes" id="UP000029714"/>
    </source>
</evidence>
<reference evidence="1 2" key="2">
    <citation type="journal article" date="2016" name="Infect. Immun.">
        <title>Helicobacter saguini, a Novel Helicobacter Isolated from Cotton-Top Tamarins with Ulcerative Colitis, Has Proinflammatory Properties and Induces Typhlocolitis and Dysplasia in Gnotobiotic IL-10-/- Mice.</title>
        <authorList>
            <person name="Shen Z."/>
            <person name="Mannion A."/>
            <person name="Whary M.T."/>
            <person name="Muthupalani S."/>
            <person name="Sheh A."/>
            <person name="Feng Y."/>
            <person name="Gong G."/>
            <person name="Vandamme P."/>
            <person name="Holcombe H.R."/>
            <person name="Paster B.J."/>
            <person name="Fox J.G."/>
        </authorList>
    </citation>
    <scope>NUCLEOTIDE SEQUENCE [LARGE SCALE GENOMIC DNA]</scope>
    <source>
        <strain evidence="1 2">MIT 97-6194</strain>
    </source>
</reference>
<dbReference type="EMBL" id="JRMP02000014">
    <property type="protein sequence ID" value="TLD93325.1"/>
    <property type="molecule type" value="Genomic_DNA"/>
</dbReference>
<accession>A0A4U8T1R6</accession>
<comment type="caution">
    <text evidence="1">The sequence shown here is derived from an EMBL/GenBank/DDBJ whole genome shotgun (WGS) entry which is preliminary data.</text>
</comment>
<sequence>MMISDFIFSPGNIESIAKLRKKAFENRQDSNLDSKDFIESIESIHNIESQSETSTAKYFKNANSKDSIESKNSQDSKNFIESANKDSKKFIESKNKDSKNKLHALYIGNFNAQHLPKNLFDSQFIYNQSTHNIESLCKNARKILD</sequence>
<proteinExistence type="predicted"/>
<dbReference type="AlphaFoldDB" id="A0A4U8T1R6"/>
<name>A0A4U8T1R6_9HELI</name>
<gene>
    <name evidence="1" type="ORF">LS64_008815</name>
</gene>
<keyword evidence="2" id="KW-1185">Reference proteome</keyword>
<organism evidence="1 2">
    <name type="scientific">Helicobacter saguini</name>
    <dbReference type="NCBI Taxonomy" id="1548018"/>
    <lineage>
        <taxon>Bacteria</taxon>
        <taxon>Pseudomonadati</taxon>
        <taxon>Campylobacterota</taxon>
        <taxon>Epsilonproteobacteria</taxon>
        <taxon>Campylobacterales</taxon>
        <taxon>Helicobacteraceae</taxon>
        <taxon>Helicobacter</taxon>
    </lineage>
</organism>
<reference evidence="1 2" key="1">
    <citation type="journal article" date="2014" name="Genome Announc.">
        <title>Draft genome sequences of eight enterohepatic helicobacter species isolated from both laboratory and wild rodents.</title>
        <authorList>
            <person name="Sheh A."/>
            <person name="Shen Z."/>
            <person name="Fox J.G."/>
        </authorList>
    </citation>
    <scope>NUCLEOTIDE SEQUENCE [LARGE SCALE GENOMIC DNA]</scope>
    <source>
        <strain evidence="1 2">MIT 97-6194</strain>
    </source>
</reference>
<dbReference type="Proteomes" id="UP000029714">
    <property type="component" value="Unassembled WGS sequence"/>
</dbReference>
<evidence type="ECO:0000313" key="1">
    <source>
        <dbReference type="EMBL" id="TLD93325.1"/>
    </source>
</evidence>
<protein>
    <submittedName>
        <fullName evidence="1">Uncharacterized protein</fullName>
    </submittedName>
</protein>